<dbReference type="SUPFAM" id="SSF51735">
    <property type="entry name" value="NAD(P)-binding Rossmann-fold domains"/>
    <property type="match status" value="1"/>
</dbReference>
<dbReference type="InterPro" id="IPR036291">
    <property type="entry name" value="NAD(P)-bd_dom_sf"/>
</dbReference>
<dbReference type="Gene3D" id="3.40.50.720">
    <property type="entry name" value="NAD(P)-binding Rossmann-like Domain"/>
    <property type="match status" value="1"/>
</dbReference>
<reference evidence="2 3" key="2">
    <citation type="journal article" date="2010" name="J. Bacteriol.">
        <title>Complete genome sequence of Beijerinckia indica subsp. indica.</title>
        <authorList>
            <person name="Tamas I."/>
            <person name="Dedysh S.N."/>
            <person name="Liesack W."/>
            <person name="Stott M.B."/>
            <person name="Alam M."/>
            <person name="Murrell J.C."/>
            <person name="Dunfield P.F."/>
        </authorList>
    </citation>
    <scope>NUCLEOTIDE SEQUENCE [LARGE SCALE GENOMIC DNA]</scope>
    <source>
        <strain evidence="3">ATCC 9039 / DSM 1715 / NCIMB 8712</strain>
    </source>
</reference>
<dbReference type="HOGENOM" id="CLU_007383_6_1_5"/>
<evidence type="ECO:0000259" key="1">
    <source>
        <dbReference type="Pfam" id="PF01073"/>
    </source>
</evidence>
<dbReference type="GO" id="GO:0006694">
    <property type="term" value="P:steroid biosynthetic process"/>
    <property type="evidence" value="ECO:0007669"/>
    <property type="project" value="InterPro"/>
</dbReference>
<evidence type="ECO:0000313" key="3">
    <source>
        <dbReference type="Proteomes" id="UP000001695"/>
    </source>
</evidence>
<dbReference type="PANTHER" id="PTHR48079">
    <property type="entry name" value="PROTEIN YEEZ"/>
    <property type="match status" value="1"/>
</dbReference>
<organism evidence="2 3">
    <name type="scientific">Beijerinckia indica subsp. indica (strain ATCC 9039 / DSM 1715 / NCIMB 8712)</name>
    <dbReference type="NCBI Taxonomy" id="395963"/>
    <lineage>
        <taxon>Bacteria</taxon>
        <taxon>Pseudomonadati</taxon>
        <taxon>Pseudomonadota</taxon>
        <taxon>Alphaproteobacteria</taxon>
        <taxon>Hyphomicrobiales</taxon>
        <taxon>Beijerinckiaceae</taxon>
        <taxon>Beijerinckia</taxon>
    </lineage>
</organism>
<evidence type="ECO:0000313" key="2">
    <source>
        <dbReference type="EMBL" id="ACB93687.1"/>
    </source>
</evidence>
<dbReference type="Proteomes" id="UP000001695">
    <property type="component" value="Chromosome"/>
</dbReference>
<protein>
    <submittedName>
        <fullName evidence="2">3-beta hydroxysteroid dehydrogenase/isomerase</fullName>
    </submittedName>
</protein>
<dbReference type="EMBL" id="CP001016">
    <property type="protein sequence ID" value="ACB93687.1"/>
    <property type="molecule type" value="Genomic_DNA"/>
</dbReference>
<dbReference type="eggNOG" id="COG0451">
    <property type="taxonomic scope" value="Bacteria"/>
</dbReference>
<dbReference type="KEGG" id="bid:Bind_0028"/>
<dbReference type="GO" id="GO:0016853">
    <property type="term" value="F:isomerase activity"/>
    <property type="evidence" value="ECO:0007669"/>
    <property type="project" value="UniProtKB-KW"/>
</dbReference>
<dbReference type="InterPro" id="IPR051783">
    <property type="entry name" value="NAD(P)-dependent_oxidoreduct"/>
</dbReference>
<dbReference type="InterPro" id="IPR002225">
    <property type="entry name" value="3Beta_OHSteriod_DH/Estase"/>
</dbReference>
<sequence>MKILVTGGTGLLGGRLIPRLVKDGYQIFALTRSASSHDKLKALGASPVDADLESSAPLALPAIDAVVHAAALFRFAGPREPFFRTNVDGTVALLKATEKAGAQTFVYISAAGIIMDDAGTPIRGADESAPIFPNHFSAYLASKARAEPLVLAANKPGFRTIALRPPAIWGPGDSFSRELPRVIKSGQFAFIDRGDYAFATCHVDNVVEAVQCALECGEGGRAFFINDQERLTFRQFIASLASLQGLSIDKLRSMPYWLASAVGRMLDAIWAMTRREGNPPISRSMIRMIGREFSINDAAARRELGYVGRTSRADGLRSYGTPLRSADRFP</sequence>
<reference evidence="3" key="1">
    <citation type="submission" date="2008-03" db="EMBL/GenBank/DDBJ databases">
        <title>Complete sequence of chromosome of Beijerinckia indica subsp. indica ATCC 9039.</title>
        <authorList>
            <consortium name="US DOE Joint Genome Institute"/>
            <person name="Copeland A."/>
            <person name="Lucas S."/>
            <person name="Lapidus A."/>
            <person name="Glavina del Rio T."/>
            <person name="Dalin E."/>
            <person name="Tice H."/>
            <person name="Bruce D."/>
            <person name="Goodwin L."/>
            <person name="Pitluck S."/>
            <person name="LaButti K."/>
            <person name="Schmutz J."/>
            <person name="Larimer F."/>
            <person name="Land M."/>
            <person name="Hauser L."/>
            <person name="Kyrpides N."/>
            <person name="Mikhailova N."/>
            <person name="Dunfield P.F."/>
            <person name="Dedysh S.N."/>
            <person name="Liesack W."/>
            <person name="Saw J.H."/>
            <person name="Alam M."/>
            <person name="Chen Y."/>
            <person name="Murrell J.C."/>
            <person name="Richardson P."/>
        </authorList>
    </citation>
    <scope>NUCLEOTIDE SEQUENCE [LARGE SCALE GENOMIC DNA]</scope>
    <source>
        <strain evidence="3">ATCC 9039 / DSM 1715 / NCIMB 8712</strain>
    </source>
</reference>
<dbReference type="GO" id="GO:0016616">
    <property type="term" value="F:oxidoreductase activity, acting on the CH-OH group of donors, NAD or NADP as acceptor"/>
    <property type="evidence" value="ECO:0007669"/>
    <property type="project" value="InterPro"/>
</dbReference>
<name>B2IAY7_BEII9</name>
<dbReference type="AlphaFoldDB" id="B2IAY7"/>
<dbReference type="RefSeq" id="WP_012383045.1">
    <property type="nucleotide sequence ID" value="NC_010581.1"/>
</dbReference>
<keyword evidence="3" id="KW-1185">Reference proteome</keyword>
<dbReference type="GO" id="GO:0004029">
    <property type="term" value="F:aldehyde dehydrogenase (NAD+) activity"/>
    <property type="evidence" value="ECO:0007669"/>
    <property type="project" value="TreeGrafter"/>
</dbReference>
<proteinExistence type="predicted"/>
<dbReference type="STRING" id="395963.Bind_0028"/>
<gene>
    <name evidence="2" type="ordered locus">Bind_0028</name>
</gene>
<dbReference type="PANTHER" id="PTHR48079:SF6">
    <property type="entry name" value="NAD(P)-BINDING DOMAIN-CONTAINING PROTEIN-RELATED"/>
    <property type="match status" value="1"/>
</dbReference>
<keyword evidence="2" id="KW-0413">Isomerase</keyword>
<dbReference type="Pfam" id="PF01073">
    <property type="entry name" value="3Beta_HSD"/>
    <property type="match status" value="1"/>
</dbReference>
<feature type="domain" description="3-beta hydroxysteroid dehydrogenase/isomerase" evidence="1">
    <location>
        <begin position="4"/>
        <end position="249"/>
    </location>
</feature>
<dbReference type="OrthoDB" id="367683at2"/>
<dbReference type="GO" id="GO:0005737">
    <property type="term" value="C:cytoplasm"/>
    <property type="evidence" value="ECO:0007669"/>
    <property type="project" value="TreeGrafter"/>
</dbReference>
<accession>B2IAY7</accession>